<sequence>MSQTVLHANRTLLLSISCTRLSSDYIHLVSHRLLIPTAGPQPTYDCSGSASYVVFKLPLAQLHQSIRQSAHQLRLLFL</sequence>
<dbReference type="AlphaFoldDB" id="A0A8I2Z9V6"/>
<dbReference type="Proteomes" id="UP000689129">
    <property type="component" value="Unassembled WGS sequence"/>
</dbReference>
<accession>A0A8I2Z9V6</accession>
<dbReference type="EMBL" id="JAEMWZ010000395">
    <property type="protein sequence ID" value="KAG7119625.1"/>
    <property type="molecule type" value="Genomic_DNA"/>
</dbReference>
<comment type="caution">
    <text evidence="1">The sequence shown here is derived from an EMBL/GenBank/DDBJ whole genome shotgun (WGS) entry which is preliminary data.</text>
</comment>
<organism evidence="1 2">
    <name type="scientific">Verticillium longisporum</name>
    <name type="common">Verticillium dahliae var. longisporum</name>
    <dbReference type="NCBI Taxonomy" id="100787"/>
    <lineage>
        <taxon>Eukaryota</taxon>
        <taxon>Fungi</taxon>
        <taxon>Dikarya</taxon>
        <taxon>Ascomycota</taxon>
        <taxon>Pezizomycotina</taxon>
        <taxon>Sordariomycetes</taxon>
        <taxon>Hypocreomycetidae</taxon>
        <taxon>Glomerellales</taxon>
        <taxon>Plectosphaerellaceae</taxon>
        <taxon>Verticillium</taxon>
    </lineage>
</organism>
<name>A0A8I2Z9V6_VERLO</name>
<reference evidence="1" key="1">
    <citation type="journal article" date="2021" name="Mol. Plant Pathol.">
        <title>A 20-kb lineage-specific genomic region tames virulence in pathogenic amphidiploid Verticillium longisporum.</title>
        <authorList>
            <person name="Harting R."/>
            <person name="Starke J."/>
            <person name="Kusch H."/>
            <person name="Poggeler S."/>
            <person name="Maurus I."/>
            <person name="Schluter R."/>
            <person name="Landesfeind M."/>
            <person name="Bulla I."/>
            <person name="Nowrousian M."/>
            <person name="de Jonge R."/>
            <person name="Stahlhut G."/>
            <person name="Hoff K.J."/>
            <person name="Asshauer K.P."/>
            <person name="Thurmer A."/>
            <person name="Stanke M."/>
            <person name="Daniel R."/>
            <person name="Morgenstern B."/>
            <person name="Thomma B.P.H.J."/>
            <person name="Kronstad J.W."/>
            <person name="Braus-Stromeyer S.A."/>
            <person name="Braus G.H."/>
        </authorList>
    </citation>
    <scope>NUCLEOTIDE SEQUENCE</scope>
    <source>
        <strain evidence="1">Vl32</strain>
    </source>
</reference>
<evidence type="ECO:0000313" key="1">
    <source>
        <dbReference type="EMBL" id="KAG7119625.1"/>
    </source>
</evidence>
<evidence type="ECO:0000313" key="2">
    <source>
        <dbReference type="Proteomes" id="UP000689129"/>
    </source>
</evidence>
<proteinExistence type="predicted"/>
<protein>
    <submittedName>
        <fullName evidence="1">Uncharacterized protein</fullName>
    </submittedName>
</protein>
<gene>
    <name evidence="1" type="ORF">HYQ45_014944</name>
</gene>